<proteinExistence type="predicted"/>
<dbReference type="EMBL" id="JAFBCL010000001">
    <property type="protein sequence ID" value="MBM7813135.1"/>
    <property type="molecule type" value="Genomic_DNA"/>
</dbReference>
<protein>
    <recommendedName>
        <fullName evidence="3">Tetratricopeptide repeat protein</fullName>
    </recommendedName>
</protein>
<evidence type="ECO:0000313" key="1">
    <source>
        <dbReference type="EMBL" id="MBM7813135.1"/>
    </source>
</evidence>
<reference evidence="1 2" key="1">
    <citation type="submission" date="2021-01" db="EMBL/GenBank/DDBJ databases">
        <title>Sequencing the genomes of 1000 actinobacteria strains.</title>
        <authorList>
            <person name="Klenk H.-P."/>
        </authorList>
    </citation>
    <scope>NUCLEOTIDE SEQUENCE [LARGE SCALE GENOMIC DNA]</scope>
    <source>
        <strain evidence="1 2">DSM 44581</strain>
    </source>
</reference>
<sequence>MTTQTPDPTMTDIAAAVTLGRAGDTEAARARLHRLWDRIGPAGDPFHRCTLAHYMADLHEDPAEALVWDSRALDAAEALTDDRVRQHQATLQIAAFYPSLHLNLADDFRRLSSFPAATTHITAARAHQHALADDDYGNLIRRAIEEVAEAITQRSTTPRPTAPGPTTR</sequence>
<name>A0ABS2SAY5_9PSEU</name>
<keyword evidence="2" id="KW-1185">Reference proteome</keyword>
<evidence type="ECO:0000313" key="2">
    <source>
        <dbReference type="Proteomes" id="UP001195724"/>
    </source>
</evidence>
<dbReference type="Proteomes" id="UP001195724">
    <property type="component" value="Unassembled WGS sequence"/>
</dbReference>
<comment type="caution">
    <text evidence="1">The sequence shown here is derived from an EMBL/GenBank/DDBJ whole genome shotgun (WGS) entry which is preliminary data.</text>
</comment>
<dbReference type="RefSeq" id="WP_204843799.1">
    <property type="nucleotide sequence ID" value="NZ_JAFBCL010000001.1"/>
</dbReference>
<organism evidence="1 2">
    <name type="scientific">Saccharothrix algeriensis</name>
    <dbReference type="NCBI Taxonomy" id="173560"/>
    <lineage>
        <taxon>Bacteria</taxon>
        <taxon>Bacillati</taxon>
        <taxon>Actinomycetota</taxon>
        <taxon>Actinomycetes</taxon>
        <taxon>Pseudonocardiales</taxon>
        <taxon>Pseudonocardiaceae</taxon>
        <taxon>Saccharothrix</taxon>
    </lineage>
</organism>
<accession>A0ABS2SAY5</accession>
<gene>
    <name evidence="1" type="ORF">JOE68_004000</name>
</gene>
<evidence type="ECO:0008006" key="3">
    <source>
        <dbReference type="Google" id="ProtNLM"/>
    </source>
</evidence>